<organism evidence="1 2">
    <name type="scientific">Halococcus dombrowskii</name>
    <dbReference type="NCBI Taxonomy" id="179637"/>
    <lineage>
        <taxon>Archaea</taxon>
        <taxon>Methanobacteriati</taxon>
        <taxon>Methanobacteriota</taxon>
        <taxon>Stenosarchaea group</taxon>
        <taxon>Halobacteria</taxon>
        <taxon>Halobacteriales</taxon>
        <taxon>Halococcaceae</taxon>
        <taxon>Halococcus</taxon>
    </lineage>
</organism>
<dbReference type="Proteomes" id="UP001500962">
    <property type="component" value="Unassembled WGS sequence"/>
</dbReference>
<dbReference type="EMBL" id="BAAADN010000002">
    <property type="protein sequence ID" value="GAA0449326.1"/>
    <property type="molecule type" value="Genomic_DNA"/>
</dbReference>
<name>A0AAV3SBR0_HALDO</name>
<dbReference type="AlphaFoldDB" id="A0AAV3SBR0"/>
<gene>
    <name evidence="1" type="ORF">GCM10008985_00880</name>
</gene>
<accession>A0AAV3SBR0</accession>
<evidence type="ECO:0000313" key="1">
    <source>
        <dbReference type="EMBL" id="GAA0449326.1"/>
    </source>
</evidence>
<comment type="caution">
    <text evidence="1">The sequence shown here is derived from an EMBL/GenBank/DDBJ whole genome shotgun (WGS) entry which is preliminary data.</text>
</comment>
<protein>
    <submittedName>
        <fullName evidence="1">Uncharacterized protein</fullName>
    </submittedName>
</protein>
<evidence type="ECO:0000313" key="2">
    <source>
        <dbReference type="Proteomes" id="UP001500962"/>
    </source>
</evidence>
<proteinExistence type="predicted"/>
<reference evidence="1" key="1">
    <citation type="journal article" date="2014" name="Int. J. Syst. Evol. Microbiol.">
        <title>Complete genome sequence of Corynebacterium casei LMG S-19264T (=DSM 44701T), isolated from a smear-ripened cheese.</title>
        <authorList>
            <consortium name="US DOE Joint Genome Institute (JGI-PGF)"/>
            <person name="Walter F."/>
            <person name="Albersmeier A."/>
            <person name="Kalinowski J."/>
            <person name="Ruckert C."/>
        </authorList>
    </citation>
    <scope>NUCLEOTIDE SEQUENCE</scope>
    <source>
        <strain evidence="1">JCM 12289</strain>
    </source>
</reference>
<sequence>MFYKSLSHIRRMKAVDREILNESDVVTGIEDVSARIVKERVTLIGTKEGSGKPEAKYTRQERKCTVEDSSGEVYEITEDRFTRRSRLPVWLGLLERADGALPLVDHPDLIPVEVATMGKPEICGYLFVVHQIDLRDLSGMFDVNYTTVRQYMSDIASGRRKKLGQ</sequence>
<reference evidence="1" key="2">
    <citation type="submission" date="2023-12" db="EMBL/GenBank/DDBJ databases">
        <authorList>
            <person name="Sun Q."/>
            <person name="Inoue M."/>
        </authorList>
    </citation>
    <scope>NUCLEOTIDE SEQUENCE</scope>
    <source>
        <strain evidence="1">JCM 12289</strain>
    </source>
</reference>